<keyword evidence="2" id="KW-1185">Reference proteome</keyword>
<accession>A0ACC3DN34</accession>
<feature type="non-terminal residue" evidence="1">
    <location>
        <position position="1"/>
    </location>
</feature>
<organism evidence="1 2">
    <name type="scientific">Coniosporium uncinatum</name>
    <dbReference type="NCBI Taxonomy" id="93489"/>
    <lineage>
        <taxon>Eukaryota</taxon>
        <taxon>Fungi</taxon>
        <taxon>Dikarya</taxon>
        <taxon>Ascomycota</taxon>
        <taxon>Pezizomycotina</taxon>
        <taxon>Dothideomycetes</taxon>
        <taxon>Dothideomycetes incertae sedis</taxon>
        <taxon>Coniosporium</taxon>
    </lineage>
</organism>
<evidence type="ECO:0000313" key="2">
    <source>
        <dbReference type="Proteomes" id="UP001186974"/>
    </source>
</evidence>
<dbReference type="Proteomes" id="UP001186974">
    <property type="component" value="Unassembled WGS sequence"/>
</dbReference>
<feature type="non-terminal residue" evidence="1">
    <location>
        <position position="518"/>
    </location>
</feature>
<proteinExistence type="predicted"/>
<name>A0ACC3DN34_9PEZI</name>
<reference evidence="1" key="1">
    <citation type="submission" date="2024-09" db="EMBL/GenBank/DDBJ databases">
        <title>Black Yeasts Isolated from many extreme environments.</title>
        <authorList>
            <person name="Coleine C."/>
            <person name="Stajich J.E."/>
            <person name="Selbmann L."/>
        </authorList>
    </citation>
    <scope>NUCLEOTIDE SEQUENCE</scope>
    <source>
        <strain evidence="1">CCFEE 5737</strain>
    </source>
</reference>
<evidence type="ECO:0000313" key="1">
    <source>
        <dbReference type="EMBL" id="KAK3077995.1"/>
    </source>
</evidence>
<gene>
    <name evidence="1" type="ORF">LTS18_008706</name>
</gene>
<protein>
    <submittedName>
        <fullName evidence="1">Uncharacterized protein</fullName>
    </submittedName>
</protein>
<dbReference type="EMBL" id="JAWDJW010002295">
    <property type="protein sequence ID" value="KAK3077995.1"/>
    <property type="molecule type" value="Genomic_DNA"/>
</dbReference>
<sequence>VSPAPTQVTSRTPTPSAAETYDGRKEEANRGHSVGPAGPSSPSPATKMGSRVERTKENDNSNAPSRPSIPPSAASAPAGRLPRLLPHDTSQFTETYVPTAAVPTSSTSLAELAHLLRLQGYQEQRHTHARVRLHRWLVSSALSARLVHCGELAHRALIDNFKADDKMSFAQLYNALHDVRNSCDATRRHALLEPDLELKRTKLSKAERPFQDFSTFIHYIPQKTRDDLLAFISELRTNPDFLASRISSFSQQELASLVSYRPIPDIADSVMSAQARRQGPNALSKSSSHMSSAVGRLLSFQRHDPLSALIHTIFANSSGPDSAEDLRRTDMWATTCARLVIENKPGAEKFIKVVLDAWAGMREWPGKANLEMCLMQALEEGQFLLDKGEEDASKPRSQLELRVTPKEKIREDEFVEKWAKRIYDCVDDDPSAGGLPDGFLEMGHAILRKLEEHKSKRTSFQYFLVNHWFFMSYLVYIISYPESQNMFNNHHVSEPARTRILKNVAAHIRKQVLDAHFS</sequence>
<comment type="caution">
    <text evidence="1">The sequence shown here is derived from an EMBL/GenBank/DDBJ whole genome shotgun (WGS) entry which is preliminary data.</text>
</comment>